<evidence type="ECO:0000256" key="2">
    <source>
        <dbReference type="SAM" id="SignalP"/>
    </source>
</evidence>
<organism evidence="3 4">
    <name type="scientific">Steinernema hermaphroditum</name>
    <dbReference type="NCBI Taxonomy" id="289476"/>
    <lineage>
        <taxon>Eukaryota</taxon>
        <taxon>Metazoa</taxon>
        <taxon>Ecdysozoa</taxon>
        <taxon>Nematoda</taxon>
        <taxon>Chromadorea</taxon>
        <taxon>Rhabditida</taxon>
        <taxon>Tylenchina</taxon>
        <taxon>Panagrolaimomorpha</taxon>
        <taxon>Strongyloidoidea</taxon>
        <taxon>Steinernematidae</taxon>
        <taxon>Steinernema</taxon>
    </lineage>
</organism>
<protein>
    <submittedName>
        <fullName evidence="3">Uncharacterized protein</fullName>
    </submittedName>
</protein>
<feature type="compositionally biased region" description="Basic and acidic residues" evidence="1">
    <location>
        <begin position="99"/>
        <end position="117"/>
    </location>
</feature>
<keyword evidence="4" id="KW-1185">Reference proteome</keyword>
<name>A0AA39HKS0_9BILA</name>
<evidence type="ECO:0000313" key="3">
    <source>
        <dbReference type="EMBL" id="KAK0407707.1"/>
    </source>
</evidence>
<reference evidence="3" key="1">
    <citation type="submission" date="2023-06" db="EMBL/GenBank/DDBJ databases">
        <title>Genomic analysis of the entomopathogenic nematode Steinernema hermaphroditum.</title>
        <authorList>
            <person name="Schwarz E.M."/>
            <person name="Heppert J.K."/>
            <person name="Baniya A."/>
            <person name="Schwartz H.T."/>
            <person name="Tan C.-H."/>
            <person name="Antoshechkin I."/>
            <person name="Sternberg P.W."/>
            <person name="Goodrich-Blair H."/>
            <person name="Dillman A.R."/>
        </authorList>
    </citation>
    <scope>NUCLEOTIDE SEQUENCE</scope>
    <source>
        <strain evidence="3">PS9179</strain>
        <tissue evidence="3">Whole animal</tissue>
    </source>
</reference>
<dbReference type="Proteomes" id="UP001175271">
    <property type="component" value="Unassembled WGS sequence"/>
</dbReference>
<dbReference type="AlphaFoldDB" id="A0AA39HKS0"/>
<comment type="caution">
    <text evidence="3">The sequence shown here is derived from an EMBL/GenBank/DDBJ whole genome shotgun (WGS) entry which is preliminary data.</text>
</comment>
<evidence type="ECO:0000256" key="1">
    <source>
        <dbReference type="SAM" id="MobiDB-lite"/>
    </source>
</evidence>
<feature type="compositionally biased region" description="Basic and acidic residues" evidence="1">
    <location>
        <begin position="151"/>
        <end position="161"/>
    </location>
</feature>
<feature type="region of interest" description="Disordered" evidence="1">
    <location>
        <begin position="99"/>
        <end position="189"/>
    </location>
</feature>
<accession>A0AA39HKS0</accession>
<proteinExistence type="predicted"/>
<feature type="compositionally biased region" description="Polar residues" evidence="1">
    <location>
        <begin position="119"/>
        <end position="128"/>
    </location>
</feature>
<keyword evidence="2" id="KW-0732">Signal</keyword>
<feature type="region of interest" description="Disordered" evidence="1">
    <location>
        <begin position="26"/>
        <end position="57"/>
    </location>
</feature>
<gene>
    <name evidence="3" type="ORF">QR680_003541</name>
</gene>
<evidence type="ECO:0000313" key="4">
    <source>
        <dbReference type="Proteomes" id="UP001175271"/>
    </source>
</evidence>
<dbReference type="EMBL" id="JAUCMV010000003">
    <property type="protein sequence ID" value="KAK0407707.1"/>
    <property type="molecule type" value="Genomic_DNA"/>
</dbReference>
<sequence>MVRRNASVLLLVAIAIVLAFSDGAPTRLKRQNGSSPDSSQENQTRSGSNQVPLNSDPKSLFHQTAVEINVPMKPHIYTLNVDGFSSFLTKQIEAAIVDRQKTEDDASKQEKSNEDPNKQGGQDPNESNGKGGQDPNEHKEEDQTDGPNEETAPKEHDDKNGSNEQDASSPSGEEPKDGAEGSSQPPAQQ</sequence>
<feature type="compositionally biased region" description="Polar residues" evidence="1">
    <location>
        <begin position="162"/>
        <end position="171"/>
    </location>
</feature>
<feature type="compositionally biased region" description="Polar residues" evidence="1">
    <location>
        <begin position="31"/>
        <end position="57"/>
    </location>
</feature>
<feature type="chain" id="PRO_5041240146" evidence="2">
    <location>
        <begin position="24"/>
        <end position="189"/>
    </location>
</feature>
<feature type="signal peptide" evidence="2">
    <location>
        <begin position="1"/>
        <end position="23"/>
    </location>
</feature>